<dbReference type="Gene3D" id="2.30.110.10">
    <property type="entry name" value="Electron Transport, Fmn-binding Protein, Chain A"/>
    <property type="match status" value="1"/>
</dbReference>
<dbReference type="NCBIfam" id="TIGR00026">
    <property type="entry name" value="hi_GC_TIGR00026"/>
    <property type="match status" value="1"/>
</dbReference>
<dbReference type="Pfam" id="PF04075">
    <property type="entry name" value="F420H2_quin_red"/>
    <property type="match status" value="1"/>
</dbReference>
<comment type="catalytic activity">
    <reaction evidence="3">
        <text>oxidized coenzyme F420-(gamma-L-Glu)(n) + a quinol + H(+) = reduced coenzyme F420-(gamma-L-Glu)(n) + a quinone</text>
        <dbReference type="Rhea" id="RHEA:39663"/>
        <dbReference type="Rhea" id="RHEA-COMP:12939"/>
        <dbReference type="Rhea" id="RHEA-COMP:14378"/>
        <dbReference type="ChEBI" id="CHEBI:15378"/>
        <dbReference type="ChEBI" id="CHEBI:24646"/>
        <dbReference type="ChEBI" id="CHEBI:132124"/>
        <dbReference type="ChEBI" id="CHEBI:133980"/>
        <dbReference type="ChEBI" id="CHEBI:139511"/>
    </reaction>
</comment>
<dbReference type="PANTHER" id="PTHR39428">
    <property type="entry name" value="F420H(2)-DEPENDENT QUINONE REDUCTASE RV1261C"/>
    <property type="match status" value="1"/>
</dbReference>
<dbReference type="AlphaFoldDB" id="A0A7D6HTH7"/>
<evidence type="ECO:0000313" key="4">
    <source>
        <dbReference type="EMBL" id="QLL07032.1"/>
    </source>
</evidence>
<reference evidence="4" key="2">
    <citation type="submission" date="2020-07" db="EMBL/GenBank/DDBJ databases">
        <authorList>
            <person name="Yu X."/>
        </authorList>
    </citation>
    <scope>NUCLEOTIDE SEQUENCE [LARGE SCALE GENOMIC DNA]</scope>
    <source>
        <strain evidence="4">24T</strain>
    </source>
</reference>
<keyword evidence="5" id="KW-1185">Reference proteome</keyword>
<dbReference type="SUPFAM" id="SSF50475">
    <property type="entry name" value="FMN-binding split barrel"/>
    <property type="match status" value="1"/>
</dbReference>
<dbReference type="RefSeq" id="WP_180915608.1">
    <property type="nucleotide sequence ID" value="NZ_CP059165.1"/>
</dbReference>
<evidence type="ECO:0000256" key="3">
    <source>
        <dbReference type="ARBA" id="ARBA00049106"/>
    </source>
</evidence>
<sequence>MPKSRPRFLNSPFTDFFMKWMARLNTWMYRRNGGEGMGSTFQNSPVALLTTIGRKTGEPRVSPLLYLRDGDRVILVASRGGSEKNPMWYLNLKANPAVKVQIKKEELDLTARDATDAERDQYWPQLVQMYPAFEDYQSWTSRTIPIVVCDP</sequence>
<organism evidence="4 5">
    <name type="scientific">Mycobacterium vicinigordonae</name>
    <dbReference type="NCBI Taxonomy" id="1719132"/>
    <lineage>
        <taxon>Bacteria</taxon>
        <taxon>Bacillati</taxon>
        <taxon>Actinomycetota</taxon>
        <taxon>Actinomycetes</taxon>
        <taxon>Mycobacteriales</taxon>
        <taxon>Mycobacteriaceae</taxon>
        <taxon>Mycobacterium</taxon>
    </lineage>
</organism>
<accession>A0A7D6HTH7</accession>
<dbReference type="GO" id="GO:0005886">
    <property type="term" value="C:plasma membrane"/>
    <property type="evidence" value="ECO:0007669"/>
    <property type="project" value="TreeGrafter"/>
</dbReference>
<reference evidence="4" key="1">
    <citation type="submission" date="2020-07" db="EMBL/GenBank/DDBJ databases">
        <title>Description of Mycobacterium gordonae subsp. intergordonae subsp.nov. and Mycobacterium gordonae subsp. gordonae subsp. nov.</title>
        <authorList>
            <person name="Huang H."/>
        </authorList>
    </citation>
    <scope>NUCLEOTIDE SEQUENCE [LARGE SCALE GENOMIC DNA]</scope>
    <source>
        <strain evidence="4">24T</strain>
    </source>
</reference>
<protein>
    <submittedName>
        <fullName evidence="4">Nitroreductase family deazaflavin-dependent oxidoreductase</fullName>
    </submittedName>
</protein>
<dbReference type="GO" id="GO:0016491">
    <property type="term" value="F:oxidoreductase activity"/>
    <property type="evidence" value="ECO:0007669"/>
    <property type="project" value="UniProtKB-KW"/>
</dbReference>
<dbReference type="KEGG" id="mgor:H0P51_25690"/>
<dbReference type="InterPro" id="IPR012349">
    <property type="entry name" value="Split_barrel_FMN-bd"/>
</dbReference>
<evidence type="ECO:0000313" key="5">
    <source>
        <dbReference type="Proteomes" id="UP000510682"/>
    </source>
</evidence>
<dbReference type="InterPro" id="IPR004378">
    <property type="entry name" value="F420H2_quin_Rdtase"/>
</dbReference>
<dbReference type="EMBL" id="CP059165">
    <property type="protein sequence ID" value="QLL07032.1"/>
    <property type="molecule type" value="Genomic_DNA"/>
</dbReference>
<evidence type="ECO:0000256" key="2">
    <source>
        <dbReference type="ARBA" id="ARBA00023002"/>
    </source>
</evidence>
<dbReference type="PANTHER" id="PTHR39428:SF3">
    <property type="entry name" value="DEAZAFLAVIN-DEPENDENT NITROREDUCTASE"/>
    <property type="match status" value="1"/>
</dbReference>
<dbReference type="GO" id="GO:0070967">
    <property type="term" value="F:coenzyme F420 binding"/>
    <property type="evidence" value="ECO:0007669"/>
    <property type="project" value="TreeGrafter"/>
</dbReference>
<evidence type="ECO:0000256" key="1">
    <source>
        <dbReference type="ARBA" id="ARBA00008710"/>
    </source>
</evidence>
<proteinExistence type="inferred from homology"/>
<comment type="similarity">
    <text evidence="1">Belongs to the F420H(2)-dependent quinone reductase family.</text>
</comment>
<name>A0A7D6HTH7_9MYCO</name>
<dbReference type="Proteomes" id="UP000510682">
    <property type="component" value="Chromosome"/>
</dbReference>
<gene>
    <name evidence="4" type="ORF">H0P51_25690</name>
</gene>
<keyword evidence="2" id="KW-0560">Oxidoreductase</keyword>